<comment type="caution">
    <text evidence="5">The sequence shown here is derived from an EMBL/GenBank/DDBJ whole genome shotgun (WGS) entry which is preliminary data.</text>
</comment>
<protein>
    <submittedName>
        <fullName evidence="5">Pentatricopeptide repeat (PPR) superfamily protein</fullName>
    </submittedName>
</protein>
<dbReference type="GO" id="GO:0003723">
    <property type="term" value="F:RNA binding"/>
    <property type="evidence" value="ECO:0007669"/>
    <property type="project" value="InterPro"/>
</dbReference>
<dbReference type="GO" id="GO:0008270">
    <property type="term" value="F:zinc ion binding"/>
    <property type="evidence" value="ECO:0007669"/>
    <property type="project" value="InterPro"/>
</dbReference>
<dbReference type="PANTHER" id="PTHR47926:SF475">
    <property type="entry name" value="DYW DOMAIN-CONTAINING PROTEIN"/>
    <property type="match status" value="1"/>
</dbReference>
<dbReference type="GO" id="GO:0009451">
    <property type="term" value="P:RNA modification"/>
    <property type="evidence" value="ECO:0007669"/>
    <property type="project" value="InterPro"/>
</dbReference>
<feature type="repeat" description="PPR" evidence="3">
    <location>
        <begin position="515"/>
        <end position="549"/>
    </location>
</feature>
<dbReference type="InterPro" id="IPR032867">
    <property type="entry name" value="DYW_dom"/>
</dbReference>
<dbReference type="Pfam" id="PF13041">
    <property type="entry name" value="PPR_2"/>
    <property type="match status" value="2"/>
</dbReference>
<dbReference type="FunFam" id="1.25.40.10:FF:001404">
    <property type="entry name" value="Putative pentatricopeptide repeat-containing protein"/>
    <property type="match status" value="1"/>
</dbReference>
<organism evidence="5 6">
    <name type="scientific">Tripterygium wilfordii</name>
    <name type="common">Thunder God vine</name>
    <dbReference type="NCBI Taxonomy" id="458696"/>
    <lineage>
        <taxon>Eukaryota</taxon>
        <taxon>Viridiplantae</taxon>
        <taxon>Streptophyta</taxon>
        <taxon>Embryophyta</taxon>
        <taxon>Tracheophyta</taxon>
        <taxon>Spermatophyta</taxon>
        <taxon>Magnoliopsida</taxon>
        <taxon>eudicotyledons</taxon>
        <taxon>Gunneridae</taxon>
        <taxon>Pentapetalae</taxon>
        <taxon>rosids</taxon>
        <taxon>fabids</taxon>
        <taxon>Celastrales</taxon>
        <taxon>Celastraceae</taxon>
        <taxon>Tripterygium</taxon>
    </lineage>
</organism>
<name>A0A7J7DQQ5_TRIWF</name>
<feature type="repeat" description="PPR" evidence="3">
    <location>
        <begin position="111"/>
        <end position="145"/>
    </location>
</feature>
<dbReference type="Proteomes" id="UP000593562">
    <property type="component" value="Unassembled WGS sequence"/>
</dbReference>
<dbReference type="EMBL" id="JAAARO010000004">
    <property type="protein sequence ID" value="KAF5748661.1"/>
    <property type="molecule type" value="Genomic_DNA"/>
</dbReference>
<dbReference type="Pfam" id="PF20431">
    <property type="entry name" value="E_motif"/>
    <property type="match status" value="1"/>
</dbReference>
<evidence type="ECO:0000256" key="3">
    <source>
        <dbReference type="PROSITE-ProRule" id="PRU00708"/>
    </source>
</evidence>
<feature type="repeat" description="PPR" evidence="3">
    <location>
        <begin position="414"/>
        <end position="448"/>
    </location>
</feature>
<dbReference type="Gene3D" id="1.25.40.10">
    <property type="entry name" value="Tetratricopeptide repeat domain"/>
    <property type="match status" value="6"/>
</dbReference>
<dbReference type="PANTHER" id="PTHR47926">
    <property type="entry name" value="PENTATRICOPEPTIDE REPEAT-CONTAINING PROTEIN"/>
    <property type="match status" value="1"/>
</dbReference>
<dbReference type="InParanoid" id="A0A7J7DQQ5"/>
<reference evidence="5 6" key="1">
    <citation type="journal article" date="2020" name="Nat. Commun.">
        <title>Genome of Tripterygium wilfordii and identification of cytochrome P450 involved in triptolide biosynthesis.</title>
        <authorList>
            <person name="Tu L."/>
            <person name="Su P."/>
            <person name="Zhang Z."/>
            <person name="Gao L."/>
            <person name="Wang J."/>
            <person name="Hu T."/>
            <person name="Zhou J."/>
            <person name="Zhang Y."/>
            <person name="Zhao Y."/>
            <person name="Liu Y."/>
            <person name="Song Y."/>
            <person name="Tong Y."/>
            <person name="Lu Y."/>
            <person name="Yang J."/>
            <person name="Xu C."/>
            <person name="Jia M."/>
            <person name="Peters R.J."/>
            <person name="Huang L."/>
            <person name="Gao W."/>
        </authorList>
    </citation>
    <scope>NUCLEOTIDE SEQUENCE [LARGE SCALE GENOMIC DNA]</scope>
    <source>
        <strain evidence="6">cv. XIE 37</strain>
        <tissue evidence="5">Leaf</tissue>
    </source>
</reference>
<dbReference type="Pfam" id="PF14432">
    <property type="entry name" value="DYW_deaminase"/>
    <property type="match status" value="1"/>
</dbReference>
<evidence type="ECO:0000256" key="1">
    <source>
        <dbReference type="ARBA" id="ARBA00006643"/>
    </source>
</evidence>
<proteinExistence type="inferred from homology"/>
<dbReference type="InterPro" id="IPR002885">
    <property type="entry name" value="PPR_rpt"/>
</dbReference>
<dbReference type="PROSITE" id="PS51375">
    <property type="entry name" value="PPR"/>
    <property type="match status" value="7"/>
</dbReference>
<feature type="repeat" description="PPR" evidence="3">
    <location>
        <begin position="181"/>
        <end position="211"/>
    </location>
</feature>
<dbReference type="AlphaFoldDB" id="A0A7J7DQQ5"/>
<dbReference type="InterPro" id="IPR011990">
    <property type="entry name" value="TPR-like_helical_dom_sf"/>
</dbReference>
<gene>
    <name evidence="5" type="ORF">HS088_TW04G00619</name>
</gene>
<keyword evidence="2" id="KW-0677">Repeat</keyword>
<dbReference type="Pfam" id="PF01535">
    <property type="entry name" value="PPR"/>
    <property type="match status" value="6"/>
</dbReference>
<feature type="repeat" description="PPR" evidence="3">
    <location>
        <begin position="80"/>
        <end position="110"/>
    </location>
</feature>
<feature type="repeat" description="PPR" evidence="3">
    <location>
        <begin position="313"/>
        <end position="347"/>
    </location>
</feature>
<sequence>MKPAFKTTNPLKDFHSLRVSQPPRTASPRLQNVQSFVDAQIVKTGFDPITCRFNFLLKNLLRRGEVYKARKLFDQTPHKNTVSTNMMIAGYVKSGNLGYAKQLFDGMLERNPVTWTIMIGGFSQSGQFREAFKLFRDSWRCDRELDSVTFTTLLSGCNEPELAKELLQVHACVVKLGFDSNLIVCNGLVNSYCKIQLLDLASRVFAEMDERDTVTFNTLMTGLANDGLYEDTIRFLLEMRHLDLKPSDFTFSAALSAAIGLGNLALGQQIHVLAMKTSFVLNVFVGNALLDFYSKNNCTIEARKLFDEMPEVDGVSYNVMITTYHWEGQLLEALKLFRELVLTNFDRRQFPFPTMLSMAANTINLQIGQQIHAQVILTTAILDIHVENSLVDMYAKCGRFKEAKMIFTDLACRSTVPWTAMISGYVQNGFYEEGVKMYVDMRITDVAADPATYATILKASANLASLSLGRQLHSSVVRSGFMSYVHSGSALLDVYAKCGSMKDAIQTFEEMPVRNIVSWNALISAYAQNGDGKATIKTFEEMIQSGRSGRFDEAEQLMAEMPFDPDEIMWQSVLSSCRIHKNHELAKKAADQLFNMKELGDAAPYLTMSNMYASVGEWENVSKVKKAMRERRVKKISAYSWVEIKHKIHVFAANDKDHTQMDKILQKIDSLTELMEKEGYKPDSNCSLHNVAEEIKIESLKYHSERLAIAFALISTPEGSPILVMKNLRACTDCHAAIKVISKIVQREITVRDSNRFHHFKDGFCSCKDYW</sequence>
<feature type="domain" description="DYW" evidence="4">
    <location>
        <begin position="679"/>
        <end position="771"/>
    </location>
</feature>
<accession>A0A7J7DQQ5</accession>
<dbReference type="InterPro" id="IPR046960">
    <property type="entry name" value="PPR_At4g14850-like_plant"/>
</dbReference>
<evidence type="ECO:0000256" key="2">
    <source>
        <dbReference type="ARBA" id="ARBA00022737"/>
    </source>
</evidence>
<dbReference type="InterPro" id="IPR046848">
    <property type="entry name" value="E_motif"/>
</dbReference>
<dbReference type="NCBIfam" id="TIGR00756">
    <property type="entry name" value="PPR"/>
    <property type="match status" value="7"/>
</dbReference>
<evidence type="ECO:0000313" key="6">
    <source>
        <dbReference type="Proteomes" id="UP000593562"/>
    </source>
</evidence>
<keyword evidence="6" id="KW-1185">Reference proteome</keyword>
<evidence type="ECO:0000313" key="5">
    <source>
        <dbReference type="EMBL" id="KAF5748661.1"/>
    </source>
</evidence>
<dbReference type="FunFam" id="1.25.40.10:FF:000227">
    <property type="entry name" value="Pentatricopeptide repeat-containing protein At3g13880"/>
    <property type="match status" value="1"/>
</dbReference>
<feature type="repeat" description="PPR" evidence="3">
    <location>
        <begin position="212"/>
        <end position="246"/>
    </location>
</feature>
<evidence type="ECO:0000259" key="4">
    <source>
        <dbReference type="Pfam" id="PF14432"/>
    </source>
</evidence>
<comment type="similarity">
    <text evidence="1">Belongs to the PPR family. PCMP-H subfamily.</text>
</comment>